<gene>
    <name evidence="1" type="ORF">PMG71_23230</name>
</gene>
<sequence length="168" mass="19457">MPYLLDANVFIDAHRRYYAFDFCPGFWEWLIKQGETGTILSIKAVKVEIQGKDKERKDPLSSWIDKLSEDFFREPNPETLKAMAEVANWAHGNPQYKESAIQNFLGCADFELISYARANKLTVVTLEQSAPESKTQIRIPDVCHAFKIECILPFEMLRREKINLILKD</sequence>
<evidence type="ECO:0000313" key="2">
    <source>
        <dbReference type="Proteomes" id="UP001235303"/>
    </source>
</evidence>
<organism evidence="1 2">
    <name type="scientific">Roseofilum acuticapitatum BLCC-M154</name>
    <dbReference type="NCBI Taxonomy" id="3022444"/>
    <lineage>
        <taxon>Bacteria</taxon>
        <taxon>Bacillati</taxon>
        <taxon>Cyanobacteriota</taxon>
        <taxon>Cyanophyceae</taxon>
        <taxon>Desertifilales</taxon>
        <taxon>Desertifilaceae</taxon>
        <taxon>Roseofilum</taxon>
        <taxon>Roseofilum acuticapitatum</taxon>
    </lineage>
</organism>
<dbReference type="InterPro" id="IPR016541">
    <property type="entry name" value="UCP008505"/>
</dbReference>
<proteinExistence type="predicted"/>
<dbReference type="Pfam" id="PF14367">
    <property type="entry name" value="DUF4411"/>
    <property type="match status" value="1"/>
</dbReference>
<reference evidence="1 2" key="1">
    <citation type="submission" date="2023-01" db="EMBL/GenBank/DDBJ databases">
        <title>Novel diversity within Roseofilum (Cyanobacteria; Desertifilaceae) from marine benthic mats with descriptions of four novel species.</title>
        <authorList>
            <person name="Wang Y."/>
            <person name="Berthold D.E."/>
            <person name="Hu J."/>
            <person name="Lefler F.W."/>
            <person name="Laughinghouse H.D. IV."/>
        </authorList>
    </citation>
    <scope>NUCLEOTIDE SEQUENCE [LARGE SCALE GENOMIC DNA]</scope>
    <source>
        <strain evidence="1 2">BLCC-M154</strain>
    </source>
</reference>
<dbReference type="EMBL" id="JAQOSP010000149">
    <property type="protein sequence ID" value="MDJ1172346.1"/>
    <property type="molecule type" value="Genomic_DNA"/>
</dbReference>
<dbReference type="Proteomes" id="UP001235303">
    <property type="component" value="Unassembled WGS sequence"/>
</dbReference>
<accession>A0ABT7AZM4</accession>
<dbReference type="InterPro" id="IPR029060">
    <property type="entry name" value="PIN-like_dom_sf"/>
</dbReference>
<name>A0ABT7AZM4_9CYAN</name>
<keyword evidence="2" id="KW-1185">Reference proteome</keyword>
<dbReference type="SUPFAM" id="SSF88723">
    <property type="entry name" value="PIN domain-like"/>
    <property type="match status" value="1"/>
</dbReference>
<protein>
    <submittedName>
        <fullName evidence="1">DUF4411 family protein</fullName>
    </submittedName>
</protein>
<dbReference type="RefSeq" id="WP_283756095.1">
    <property type="nucleotide sequence ID" value="NZ_JAQOSP010000149.1"/>
</dbReference>
<comment type="caution">
    <text evidence="1">The sequence shown here is derived from an EMBL/GenBank/DDBJ whole genome shotgun (WGS) entry which is preliminary data.</text>
</comment>
<evidence type="ECO:0000313" key="1">
    <source>
        <dbReference type="EMBL" id="MDJ1172346.1"/>
    </source>
</evidence>